<dbReference type="InterPro" id="IPR047859">
    <property type="entry name" value="Ribosomal_bL17_CS"/>
</dbReference>
<keyword evidence="8" id="KW-1185">Reference proteome</keyword>
<dbReference type="InterPro" id="IPR036373">
    <property type="entry name" value="Ribosomal_bL17_sf"/>
</dbReference>
<dbReference type="AlphaFoldDB" id="A0A7W3IQ05"/>
<evidence type="ECO:0000313" key="7">
    <source>
        <dbReference type="EMBL" id="MBA8793132.1"/>
    </source>
</evidence>
<dbReference type="Gene3D" id="3.90.1030.10">
    <property type="entry name" value="Ribosomal protein L17"/>
    <property type="match status" value="1"/>
</dbReference>
<feature type="compositionally biased region" description="Low complexity" evidence="6">
    <location>
        <begin position="166"/>
        <end position="175"/>
    </location>
</feature>
<dbReference type="PANTHER" id="PTHR14413">
    <property type="entry name" value="RIBOSOMAL PROTEIN L17"/>
    <property type="match status" value="1"/>
</dbReference>
<gene>
    <name evidence="4" type="primary">rplQ</name>
    <name evidence="7" type="ORF">FHX74_000726</name>
</gene>
<evidence type="ECO:0000256" key="2">
    <source>
        <dbReference type="ARBA" id="ARBA00022980"/>
    </source>
</evidence>
<feature type="region of interest" description="Disordered" evidence="6">
    <location>
        <begin position="123"/>
        <end position="226"/>
    </location>
</feature>
<name>A0A7W3IQ05_9ACTN</name>
<reference evidence="7 8" key="1">
    <citation type="submission" date="2020-07" db="EMBL/GenBank/DDBJ databases">
        <title>Sequencing the genomes of 1000 actinobacteria strains.</title>
        <authorList>
            <person name="Klenk H.-P."/>
        </authorList>
    </citation>
    <scope>NUCLEOTIDE SEQUENCE [LARGE SCALE GENOMIC DNA]</scope>
    <source>
        <strain evidence="7 8">DSM 100723</strain>
    </source>
</reference>
<dbReference type="PANTHER" id="PTHR14413:SF16">
    <property type="entry name" value="LARGE RIBOSOMAL SUBUNIT PROTEIN BL17M"/>
    <property type="match status" value="1"/>
</dbReference>
<dbReference type="RefSeq" id="WP_182558676.1">
    <property type="nucleotide sequence ID" value="NZ_JACGWT010000001.1"/>
</dbReference>
<dbReference type="InterPro" id="IPR000456">
    <property type="entry name" value="Ribosomal_bL17"/>
</dbReference>
<dbReference type="PROSITE" id="PS01167">
    <property type="entry name" value="RIBOSOMAL_L17"/>
    <property type="match status" value="1"/>
</dbReference>
<dbReference type="EMBL" id="JACGWT010000001">
    <property type="protein sequence ID" value="MBA8793132.1"/>
    <property type="molecule type" value="Genomic_DNA"/>
</dbReference>
<dbReference type="HAMAP" id="MF_01368">
    <property type="entry name" value="Ribosomal_bL17"/>
    <property type="match status" value="1"/>
</dbReference>
<keyword evidence="2 4" id="KW-0689">Ribosomal protein</keyword>
<evidence type="ECO:0000256" key="4">
    <source>
        <dbReference type="HAMAP-Rule" id="MF_01368"/>
    </source>
</evidence>
<evidence type="ECO:0000256" key="1">
    <source>
        <dbReference type="ARBA" id="ARBA00008777"/>
    </source>
</evidence>
<comment type="subunit">
    <text evidence="4">Part of the 50S ribosomal subunit. Contacts protein L32.</text>
</comment>
<proteinExistence type="inferred from homology"/>
<comment type="caution">
    <text evidence="7">The sequence shown here is derived from an EMBL/GenBank/DDBJ whole genome shotgun (WGS) entry which is preliminary data.</text>
</comment>
<dbReference type="SUPFAM" id="SSF64263">
    <property type="entry name" value="Prokaryotic ribosomal protein L17"/>
    <property type="match status" value="1"/>
</dbReference>
<dbReference type="NCBIfam" id="TIGR00059">
    <property type="entry name" value="L17"/>
    <property type="match status" value="1"/>
</dbReference>
<dbReference type="Pfam" id="PF01196">
    <property type="entry name" value="Ribosomal_L17"/>
    <property type="match status" value="1"/>
</dbReference>
<sequence length="226" mass="23738">MPTPTKGPRLGGSPSHERIILANLASQLFEHGKITTTEAKAKRLRPVAEKLITKAKRGDLHARRQVMSTIRDKSVVHVLFTEIAPTFAEREGGYLRITRIGHRKGDNAPLAQIELVTESVADSKKANAAPANGAAKTAAKKAPAKKAAAAPATETAENEAAENETAEQSPAAEAAATEEETTEARTTEADVASAEGVSTSTEADEADVVEQQTAVPTTEADEAPKA</sequence>
<dbReference type="GO" id="GO:0022625">
    <property type="term" value="C:cytosolic large ribosomal subunit"/>
    <property type="evidence" value="ECO:0007669"/>
    <property type="project" value="TreeGrafter"/>
</dbReference>
<dbReference type="Proteomes" id="UP000523079">
    <property type="component" value="Unassembled WGS sequence"/>
</dbReference>
<evidence type="ECO:0000256" key="6">
    <source>
        <dbReference type="SAM" id="MobiDB-lite"/>
    </source>
</evidence>
<feature type="compositionally biased region" description="Low complexity" evidence="6">
    <location>
        <begin position="126"/>
        <end position="137"/>
    </location>
</feature>
<protein>
    <recommendedName>
        <fullName evidence="4">Large ribosomal subunit protein bL17</fullName>
    </recommendedName>
</protein>
<keyword evidence="3 4" id="KW-0687">Ribonucleoprotein</keyword>
<organism evidence="7 8">
    <name type="scientific">Microlunatus kandeliicorticis</name>
    <dbReference type="NCBI Taxonomy" id="1759536"/>
    <lineage>
        <taxon>Bacteria</taxon>
        <taxon>Bacillati</taxon>
        <taxon>Actinomycetota</taxon>
        <taxon>Actinomycetes</taxon>
        <taxon>Propionibacteriales</taxon>
        <taxon>Propionibacteriaceae</taxon>
        <taxon>Microlunatus</taxon>
    </lineage>
</organism>
<feature type="compositionally biased region" description="Acidic residues" evidence="6">
    <location>
        <begin position="156"/>
        <end position="165"/>
    </location>
</feature>
<evidence type="ECO:0000313" key="8">
    <source>
        <dbReference type="Proteomes" id="UP000523079"/>
    </source>
</evidence>
<evidence type="ECO:0000256" key="5">
    <source>
        <dbReference type="RuleBase" id="RU000660"/>
    </source>
</evidence>
<accession>A0A7W3IQ05</accession>
<dbReference type="FunFam" id="3.90.1030.10:FF:000001">
    <property type="entry name" value="50S ribosomal protein L17"/>
    <property type="match status" value="1"/>
</dbReference>
<comment type="similarity">
    <text evidence="1 4 5">Belongs to the bacterial ribosomal protein bL17 family.</text>
</comment>
<evidence type="ECO:0000256" key="3">
    <source>
        <dbReference type="ARBA" id="ARBA00023274"/>
    </source>
</evidence>
<dbReference type="GO" id="GO:0003735">
    <property type="term" value="F:structural constituent of ribosome"/>
    <property type="evidence" value="ECO:0007669"/>
    <property type="project" value="InterPro"/>
</dbReference>
<dbReference type="GO" id="GO:0006412">
    <property type="term" value="P:translation"/>
    <property type="evidence" value="ECO:0007669"/>
    <property type="project" value="UniProtKB-UniRule"/>
</dbReference>
<feature type="compositionally biased region" description="Low complexity" evidence="6">
    <location>
        <begin position="145"/>
        <end position="155"/>
    </location>
</feature>